<organism evidence="11 12">
    <name type="scientific">Rugosimonospora africana</name>
    <dbReference type="NCBI Taxonomy" id="556532"/>
    <lineage>
        <taxon>Bacteria</taxon>
        <taxon>Bacillati</taxon>
        <taxon>Actinomycetota</taxon>
        <taxon>Actinomycetes</taxon>
        <taxon>Micromonosporales</taxon>
        <taxon>Micromonosporaceae</taxon>
        <taxon>Rugosimonospora</taxon>
    </lineage>
</organism>
<evidence type="ECO:0000256" key="8">
    <source>
        <dbReference type="SAM" id="MobiDB-lite"/>
    </source>
</evidence>
<feature type="chain" id="PRO_5035182767" evidence="9">
    <location>
        <begin position="31"/>
        <end position="646"/>
    </location>
</feature>
<gene>
    <name evidence="11" type="ORF">Raf01_02550</name>
</gene>
<comment type="caution">
    <text evidence="11">The sequence shown here is derived from an EMBL/GenBank/DDBJ whole genome shotgun (WGS) entry which is preliminary data.</text>
</comment>
<dbReference type="InterPro" id="IPR015366">
    <property type="entry name" value="S53_propep"/>
</dbReference>
<feature type="domain" description="Peptidase S53" evidence="10">
    <location>
        <begin position="248"/>
        <end position="646"/>
    </location>
</feature>
<dbReference type="SUPFAM" id="SSF54897">
    <property type="entry name" value="Protease propeptides/inhibitors"/>
    <property type="match status" value="1"/>
</dbReference>
<proteinExistence type="predicted"/>
<evidence type="ECO:0000256" key="4">
    <source>
        <dbReference type="ARBA" id="ARBA00022801"/>
    </source>
</evidence>
<evidence type="ECO:0000259" key="10">
    <source>
        <dbReference type="PROSITE" id="PS51695"/>
    </source>
</evidence>
<dbReference type="Pfam" id="PF00082">
    <property type="entry name" value="Peptidase_S8"/>
    <property type="match status" value="1"/>
</dbReference>
<name>A0A8J3QMA3_9ACTN</name>
<dbReference type="RefSeq" id="WP_203915802.1">
    <property type="nucleotide sequence ID" value="NZ_BONZ01000003.1"/>
</dbReference>
<dbReference type="Proteomes" id="UP000642748">
    <property type="component" value="Unassembled WGS sequence"/>
</dbReference>
<dbReference type="GO" id="GO:0004252">
    <property type="term" value="F:serine-type endopeptidase activity"/>
    <property type="evidence" value="ECO:0007669"/>
    <property type="project" value="InterPro"/>
</dbReference>
<dbReference type="GO" id="GO:0046872">
    <property type="term" value="F:metal ion binding"/>
    <property type="evidence" value="ECO:0007669"/>
    <property type="project" value="UniProtKB-KW"/>
</dbReference>
<keyword evidence="9" id="KW-0732">Signal</keyword>
<sequence>MRSHPVRRALITIGATALVVPFIASTGASASPGDRVALSGTTPSWATPAAVAGAPASSDQVSFTVSLPLRNAAGAEQLAAQVSDPKSASYQSYLTPAQFNTRFAPTDASVARVKSFLSGQGITVTKVADGNRWVSASGTVANVNKAFGTVLKTYSWQGRKLRAPSTAVSVPSSVAPDVAQVTGLDDSALLRKPLSASVPDNGGMPTAHAGKPSATPPPVGECSTYWGQHTQTVPKAYGKTEFPTYICGYSPAQLQGAYGVTDAIRAGQDGRGVTVAIIDAYGSPTMQSDANQYAANFGQPAFKSGQYSETLFQPFNLQDECQGEAAWNGEETLDVEAVHSLAPGAKIHYFGAQNCDTGIDDALNYVVQHHSADIVSNSYGNAGEELPAAEIQLEHSIFVQAAIEGMGMYFSSGDDGDDVTVGDTTKAEADYPASDSMVTAVGGTSLGIDKHNNYQFETGWGIDHDVINYATTPASYSSPVPGPFLYGAGGGTSYVFTQPAYQRGTVPGSLSKKNGKTPMRVVPDVGAIADPYTGFAIGQTVGGEFGLGSIGGTSLACPVFAGIQALASTGRHHSIGFANPLLYSLPSALYRDVTPPKSPIAVTTPTASSLNTFDHDSSLATARGYDNVTGRGSPRGLPFLLAERLL</sequence>
<protein>
    <submittedName>
        <fullName evidence="11">Serine protease</fullName>
    </submittedName>
</protein>
<feature type="signal peptide" evidence="9">
    <location>
        <begin position="1"/>
        <end position="30"/>
    </location>
</feature>
<dbReference type="PANTHER" id="PTHR14218:SF15">
    <property type="entry name" value="TRIPEPTIDYL-PEPTIDASE 1"/>
    <property type="match status" value="1"/>
</dbReference>
<dbReference type="GO" id="GO:0008240">
    <property type="term" value="F:tripeptidyl-peptidase activity"/>
    <property type="evidence" value="ECO:0007669"/>
    <property type="project" value="TreeGrafter"/>
</dbReference>
<evidence type="ECO:0000256" key="5">
    <source>
        <dbReference type="ARBA" id="ARBA00022825"/>
    </source>
</evidence>
<evidence type="ECO:0000256" key="2">
    <source>
        <dbReference type="ARBA" id="ARBA00022670"/>
    </source>
</evidence>
<keyword evidence="6" id="KW-0106">Calcium</keyword>
<keyword evidence="7" id="KW-0865">Zymogen</keyword>
<comment type="cofactor">
    <cofactor evidence="1">
        <name>Ca(2+)</name>
        <dbReference type="ChEBI" id="CHEBI:29108"/>
    </cofactor>
</comment>
<dbReference type="InterPro" id="IPR000209">
    <property type="entry name" value="Peptidase_S8/S53_dom"/>
</dbReference>
<dbReference type="AlphaFoldDB" id="A0A8J3QMA3"/>
<dbReference type="InterPro" id="IPR030400">
    <property type="entry name" value="Sedolisin_dom"/>
</dbReference>
<reference evidence="11" key="1">
    <citation type="submission" date="2021-01" db="EMBL/GenBank/DDBJ databases">
        <title>Whole genome shotgun sequence of Rugosimonospora africana NBRC 104875.</title>
        <authorList>
            <person name="Komaki H."/>
            <person name="Tamura T."/>
        </authorList>
    </citation>
    <scope>NUCLEOTIDE SEQUENCE</scope>
    <source>
        <strain evidence="11">NBRC 104875</strain>
    </source>
</reference>
<dbReference type="Pfam" id="PF09286">
    <property type="entry name" value="Pro-kuma_activ"/>
    <property type="match status" value="1"/>
</dbReference>
<dbReference type="EMBL" id="BONZ01000003">
    <property type="protein sequence ID" value="GIH12083.1"/>
    <property type="molecule type" value="Genomic_DNA"/>
</dbReference>
<dbReference type="CDD" id="cd11377">
    <property type="entry name" value="Pro-peptidase_S53"/>
    <property type="match status" value="1"/>
</dbReference>
<dbReference type="SMART" id="SM00944">
    <property type="entry name" value="Pro-kuma_activ"/>
    <property type="match status" value="1"/>
</dbReference>
<dbReference type="GO" id="GO:0006508">
    <property type="term" value="P:proteolysis"/>
    <property type="evidence" value="ECO:0007669"/>
    <property type="project" value="UniProtKB-KW"/>
</dbReference>
<evidence type="ECO:0000256" key="3">
    <source>
        <dbReference type="ARBA" id="ARBA00022723"/>
    </source>
</evidence>
<accession>A0A8J3QMA3</accession>
<dbReference type="PANTHER" id="PTHR14218">
    <property type="entry name" value="PROTEASE S8 TRIPEPTIDYL PEPTIDASE I CLN2"/>
    <property type="match status" value="1"/>
</dbReference>
<dbReference type="InterPro" id="IPR023828">
    <property type="entry name" value="Peptidase_S8_Ser-AS"/>
</dbReference>
<keyword evidence="5" id="KW-0720">Serine protease</keyword>
<feature type="region of interest" description="Disordered" evidence="8">
    <location>
        <begin position="194"/>
        <end position="218"/>
    </location>
</feature>
<dbReference type="CDD" id="cd04056">
    <property type="entry name" value="Peptidases_S53"/>
    <property type="match status" value="1"/>
</dbReference>
<dbReference type="PROSITE" id="PS00138">
    <property type="entry name" value="SUBTILASE_SER"/>
    <property type="match status" value="1"/>
</dbReference>
<dbReference type="InterPro" id="IPR050819">
    <property type="entry name" value="Tripeptidyl-peptidase_I"/>
</dbReference>
<evidence type="ECO:0000256" key="7">
    <source>
        <dbReference type="ARBA" id="ARBA00023145"/>
    </source>
</evidence>
<evidence type="ECO:0000313" key="11">
    <source>
        <dbReference type="EMBL" id="GIH12083.1"/>
    </source>
</evidence>
<dbReference type="InterPro" id="IPR036852">
    <property type="entry name" value="Peptidase_S8/S53_dom_sf"/>
</dbReference>
<keyword evidence="3" id="KW-0479">Metal-binding</keyword>
<dbReference type="Gene3D" id="3.40.50.200">
    <property type="entry name" value="Peptidase S8/S53 domain"/>
    <property type="match status" value="1"/>
</dbReference>
<keyword evidence="12" id="KW-1185">Reference proteome</keyword>
<dbReference type="SUPFAM" id="SSF52743">
    <property type="entry name" value="Subtilisin-like"/>
    <property type="match status" value="1"/>
</dbReference>
<evidence type="ECO:0000256" key="6">
    <source>
        <dbReference type="ARBA" id="ARBA00022837"/>
    </source>
</evidence>
<keyword evidence="4" id="KW-0378">Hydrolase</keyword>
<evidence type="ECO:0000256" key="1">
    <source>
        <dbReference type="ARBA" id="ARBA00001913"/>
    </source>
</evidence>
<evidence type="ECO:0000256" key="9">
    <source>
        <dbReference type="SAM" id="SignalP"/>
    </source>
</evidence>
<evidence type="ECO:0000313" key="12">
    <source>
        <dbReference type="Proteomes" id="UP000642748"/>
    </source>
</evidence>
<keyword evidence="2 11" id="KW-0645">Protease</keyword>
<dbReference type="PROSITE" id="PS51695">
    <property type="entry name" value="SEDOLISIN"/>
    <property type="match status" value="1"/>
</dbReference>